<proteinExistence type="predicted"/>
<dbReference type="InterPro" id="IPR003346">
    <property type="entry name" value="Transposase_20"/>
</dbReference>
<protein>
    <recommendedName>
        <fullName evidence="2">Transposase IS116/IS110/IS902 C-terminal domain-containing protein</fullName>
    </recommendedName>
</protein>
<evidence type="ECO:0000256" key="1">
    <source>
        <dbReference type="SAM" id="MobiDB-lite"/>
    </source>
</evidence>
<reference evidence="4" key="1">
    <citation type="journal article" date="2019" name="Int. J. Syst. Evol. Microbiol.">
        <title>The Global Catalogue of Microorganisms (GCM) 10K type strain sequencing project: providing services to taxonomists for standard genome sequencing and annotation.</title>
        <authorList>
            <consortium name="The Broad Institute Genomics Platform"/>
            <consortium name="The Broad Institute Genome Sequencing Center for Infectious Disease"/>
            <person name="Wu L."/>
            <person name="Ma J."/>
        </authorList>
    </citation>
    <scope>NUCLEOTIDE SEQUENCE [LARGE SCALE GENOMIC DNA]</scope>
    <source>
        <strain evidence="4">JCM 18302</strain>
    </source>
</reference>
<sequence length="111" mass="11711">MRRNGGGAIVNRGRCRNDAAFAMLAGAAPIPASSGKTVRYRLNRSGDRQLDRALHNIALSRLRHDPTPAPTPTVAEPRARPTATSHAASSDTSPASSTASSNQALQRLDEP</sequence>
<feature type="compositionally biased region" description="Low complexity" evidence="1">
    <location>
        <begin position="72"/>
        <end position="101"/>
    </location>
</feature>
<name>A0ABP9P3E3_9PSEU</name>
<evidence type="ECO:0000313" key="3">
    <source>
        <dbReference type="EMBL" id="GAA5139895.1"/>
    </source>
</evidence>
<gene>
    <name evidence="3" type="ORF">GCM10023320_76680</name>
</gene>
<accession>A0ABP9P3E3</accession>
<dbReference type="Pfam" id="PF02371">
    <property type="entry name" value="Transposase_20"/>
    <property type="match status" value="1"/>
</dbReference>
<feature type="region of interest" description="Disordered" evidence="1">
    <location>
        <begin position="58"/>
        <end position="111"/>
    </location>
</feature>
<dbReference type="Proteomes" id="UP001500804">
    <property type="component" value="Unassembled WGS sequence"/>
</dbReference>
<evidence type="ECO:0000313" key="4">
    <source>
        <dbReference type="Proteomes" id="UP001500804"/>
    </source>
</evidence>
<feature type="domain" description="Transposase IS116/IS110/IS902 C-terminal" evidence="2">
    <location>
        <begin position="12"/>
        <end position="67"/>
    </location>
</feature>
<dbReference type="EMBL" id="BAABJO010000045">
    <property type="protein sequence ID" value="GAA5139895.1"/>
    <property type="molecule type" value="Genomic_DNA"/>
</dbReference>
<evidence type="ECO:0000259" key="2">
    <source>
        <dbReference type="Pfam" id="PF02371"/>
    </source>
</evidence>
<keyword evidence="4" id="KW-1185">Reference proteome</keyword>
<comment type="caution">
    <text evidence="3">The sequence shown here is derived from an EMBL/GenBank/DDBJ whole genome shotgun (WGS) entry which is preliminary data.</text>
</comment>
<organism evidence="3 4">
    <name type="scientific">Pseudonocardia adelaidensis</name>
    <dbReference type="NCBI Taxonomy" id="648754"/>
    <lineage>
        <taxon>Bacteria</taxon>
        <taxon>Bacillati</taxon>
        <taxon>Actinomycetota</taxon>
        <taxon>Actinomycetes</taxon>
        <taxon>Pseudonocardiales</taxon>
        <taxon>Pseudonocardiaceae</taxon>
        <taxon>Pseudonocardia</taxon>
    </lineage>
</organism>